<reference evidence="8" key="2">
    <citation type="submission" date="2023-05" db="EMBL/GenBank/DDBJ databases">
        <authorList>
            <person name="Schelkunov M.I."/>
        </authorList>
    </citation>
    <scope>NUCLEOTIDE SEQUENCE</scope>
    <source>
        <strain evidence="8">Hsosn_3</strain>
        <tissue evidence="8">Leaf</tissue>
    </source>
</reference>
<keyword evidence="6" id="KW-0472">Membrane</keyword>
<dbReference type="GO" id="GO:0045944">
    <property type="term" value="P:positive regulation of transcription by RNA polymerase II"/>
    <property type="evidence" value="ECO:0007669"/>
    <property type="project" value="TreeGrafter"/>
</dbReference>
<dbReference type="GO" id="GO:0005634">
    <property type="term" value="C:nucleus"/>
    <property type="evidence" value="ECO:0007669"/>
    <property type="project" value="UniProtKB-SubCell"/>
</dbReference>
<feature type="domain" description="BRCT" evidence="7">
    <location>
        <begin position="15"/>
        <end position="130"/>
    </location>
</feature>
<dbReference type="Gene3D" id="3.40.50.10190">
    <property type="entry name" value="BRCT domain"/>
    <property type="match status" value="1"/>
</dbReference>
<comment type="subcellular location">
    <subcellularLocation>
        <location evidence="1">Nucleus</location>
    </subcellularLocation>
</comment>
<evidence type="ECO:0000259" key="7">
    <source>
        <dbReference type="PROSITE" id="PS50172"/>
    </source>
</evidence>
<dbReference type="SUPFAM" id="SSF52113">
    <property type="entry name" value="BRCT domain"/>
    <property type="match status" value="1"/>
</dbReference>
<evidence type="ECO:0000313" key="8">
    <source>
        <dbReference type="EMBL" id="KAK1397917.1"/>
    </source>
</evidence>
<name>A0AAD8J8M6_9APIA</name>
<evidence type="ECO:0000256" key="5">
    <source>
        <dbReference type="ARBA" id="ARBA00023242"/>
    </source>
</evidence>
<dbReference type="GO" id="GO:0004842">
    <property type="term" value="F:ubiquitin-protein transferase activity"/>
    <property type="evidence" value="ECO:0007669"/>
    <property type="project" value="TreeGrafter"/>
</dbReference>
<dbReference type="InterPro" id="IPR036420">
    <property type="entry name" value="BRCT_dom_sf"/>
</dbReference>
<protein>
    <recommendedName>
        <fullName evidence="7">BRCT domain-containing protein</fullName>
    </recommendedName>
</protein>
<sequence>MPFNYVIGHLTGAILGPKLFGSLIFYFSGDFDSDLISDLKTLVLAAGGTLLVNKDHLVSQICVAKKTSKTLIVYNADQIDHCTSGDEDSRVLEILETAEDLAQRIGSRIIKHTWILESIAACKLQPLSCY</sequence>
<keyword evidence="6" id="KW-0812">Transmembrane</keyword>
<dbReference type="SMART" id="SM00292">
    <property type="entry name" value="BRCT"/>
    <property type="match status" value="1"/>
</dbReference>
<proteinExistence type="predicted"/>
<evidence type="ECO:0000256" key="4">
    <source>
        <dbReference type="ARBA" id="ARBA00023204"/>
    </source>
</evidence>
<dbReference type="Proteomes" id="UP001237642">
    <property type="component" value="Unassembled WGS sequence"/>
</dbReference>
<dbReference type="PANTHER" id="PTHR13763">
    <property type="entry name" value="BREAST CANCER TYPE 1 SUSCEPTIBILITY PROTEIN BRCA1"/>
    <property type="match status" value="1"/>
</dbReference>
<dbReference type="InterPro" id="IPR031099">
    <property type="entry name" value="BRCA1-associated"/>
</dbReference>
<keyword evidence="5" id="KW-0539">Nucleus</keyword>
<keyword evidence="3" id="KW-0227">DNA damage</keyword>
<dbReference type="PANTHER" id="PTHR13763:SF9">
    <property type="entry name" value="BRCA1-ASSOCIATED RING DOMAIN PROTEIN 1"/>
    <property type="match status" value="1"/>
</dbReference>
<evidence type="ECO:0000256" key="2">
    <source>
        <dbReference type="ARBA" id="ARBA00022737"/>
    </source>
</evidence>
<dbReference type="Pfam" id="PF16589">
    <property type="entry name" value="BRCT_2"/>
    <property type="match status" value="1"/>
</dbReference>
<feature type="transmembrane region" description="Helical" evidence="6">
    <location>
        <begin position="6"/>
        <end position="27"/>
    </location>
</feature>
<reference evidence="8" key="1">
    <citation type="submission" date="2023-02" db="EMBL/GenBank/DDBJ databases">
        <title>Genome of toxic invasive species Heracleum sosnowskyi carries increased number of genes despite the absence of recent whole-genome duplications.</title>
        <authorList>
            <person name="Schelkunov M."/>
            <person name="Shtratnikova V."/>
            <person name="Makarenko M."/>
            <person name="Klepikova A."/>
            <person name="Omelchenko D."/>
            <person name="Novikova G."/>
            <person name="Obukhova E."/>
            <person name="Bogdanov V."/>
            <person name="Penin A."/>
            <person name="Logacheva M."/>
        </authorList>
    </citation>
    <scope>NUCLEOTIDE SEQUENCE</scope>
    <source>
        <strain evidence="8">Hsosn_3</strain>
        <tissue evidence="8">Leaf</tissue>
    </source>
</reference>
<evidence type="ECO:0000256" key="1">
    <source>
        <dbReference type="ARBA" id="ARBA00004123"/>
    </source>
</evidence>
<evidence type="ECO:0000256" key="6">
    <source>
        <dbReference type="SAM" id="Phobius"/>
    </source>
</evidence>
<evidence type="ECO:0000313" key="9">
    <source>
        <dbReference type="Proteomes" id="UP001237642"/>
    </source>
</evidence>
<keyword evidence="2" id="KW-0677">Repeat</keyword>
<dbReference type="GO" id="GO:0000724">
    <property type="term" value="P:double-strand break repair via homologous recombination"/>
    <property type="evidence" value="ECO:0007669"/>
    <property type="project" value="TreeGrafter"/>
</dbReference>
<dbReference type="InterPro" id="IPR001357">
    <property type="entry name" value="BRCT_dom"/>
</dbReference>
<accession>A0AAD8J8M6</accession>
<comment type="caution">
    <text evidence="8">The sequence shown here is derived from an EMBL/GenBank/DDBJ whole genome shotgun (WGS) entry which is preliminary data.</text>
</comment>
<dbReference type="AlphaFoldDB" id="A0AAD8J8M6"/>
<gene>
    <name evidence="8" type="ORF">POM88_007780</name>
</gene>
<evidence type="ECO:0000256" key="3">
    <source>
        <dbReference type="ARBA" id="ARBA00022763"/>
    </source>
</evidence>
<organism evidence="8 9">
    <name type="scientific">Heracleum sosnowskyi</name>
    <dbReference type="NCBI Taxonomy" id="360622"/>
    <lineage>
        <taxon>Eukaryota</taxon>
        <taxon>Viridiplantae</taxon>
        <taxon>Streptophyta</taxon>
        <taxon>Embryophyta</taxon>
        <taxon>Tracheophyta</taxon>
        <taxon>Spermatophyta</taxon>
        <taxon>Magnoliopsida</taxon>
        <taxon>eudicotyledons</taxon>
        <taxon>Gunneridae</taxon>
        <taxon>Pentapetalae</taxon>
        <taxon>asterids</taxon>
        <taxon>campanulids</taxon>
        <taxon>Apiales</taxon>
        <taxon>Apiaceae</taxon>
        <taxon>Apioideae</taxon>
        <taxon>apioid superclade</taxon>
        <taxon>Tordylieae</taxon>
        <taxon>Tordyliinae</taxon>
        <taxon>Heracleum</taxon>
    </lineage>
</organism>
<keyword evidence="6" id="KW-1133">Transmembrane helix</keyword>
<keyword evidence="9" id="KW-1185">Reference proteome</keyword>
<dbReference type="PROSITE" id="PS50172">
    <property type="entry name" value="BRCT"/>
    <property type="match status" value="1"/>
</dbReference>
<dbReference type="EMBL" id="JAUIZM010000002">
    <property type="protein sequence ID" value="KAK1397917.1"/>
    <property type="molecule type" value="Genomic_DNA"/>
</dbReference>
<keyword evidence="4" id="KW-0234">DNA repair</keyword>